<evidence type="ECO:0000256" key="9">
    <source>
        <dbReference type="ARBA" id="ARBA00023242"/>
    </source>
</evidence>
<comment type="subcellular location">
    <subcellularLocation>
        <location evidence="1 14">Nucleus</location>
    </subcellularLocation>
</comment>
<dbReference type="GO" id="GO:0016887">
    <property type="term" value="F:ATP hydrolysis activity"/>
    <property type="evidence" value="ECO:0007669"/>
    <property type="project" value="InterPro"/>
</dbReference>
<dbReference type="GO" id="GO:0000793">
    <property type="term" value="C:condensed chromosome"/>
    <property type="evidence" value="ECO:0007669"/>
    <property type="project" value="UniProtKB-ARBA"/>
</dbReference>
<dbReference type="Pfam" id="PF06470">
    <property type="entry name" value="SMC_hinge"/>
    <property type="match status" value="1"/>
</dbReference>
<evidence type="ECO:0000256" key="11">
    <source>
        <dbReference type="ARBA" id="ARBA00023306"/>
    </source>
</evidence>
<dbReference type="FunFam" id="3.40.50.300:FF:000385">
    <property type="entry name" value="Structural maintenance of chromosomes 2"/>
    <property type="match status" value="1"/>
</dbReference>
<dbReference type="EMBL" id="DF236950">
    <property type="protein sequence ID" value="GAQ77620.1"/>
    <property type="molecule type" value="Genomic_DNA"/>
</dbReference>
<evidence type="ECO:0000256" key="7">
    <source>
        <dbReference type="ARBA" id="ARBA00023054"/>
    </source>
</evidence>
<evidence type="ECO:0000313" key="19">
    <source>
        <dbReference type="Proteomes" id="UP000054558"/>
    </source>
</evidence>
<dbReference type="FunFam" id="3.40.50.300:FF:000278">
    <property type="entry name" value="Structural maintenance of chromosomes 2"/>
    <property type="match status" value="1"/>
</dbReference>
<feature type="region of interest" description="Disordered" evidence="16">
    <location>
        <begin position="1171"/>
        <end position="1196"/>
    </location>
</feature>
<dbReference type="OrthoDB" id="10255539at2759"/>
<evidence type="ECO:0000256" key="3">
    <source>
        <dbReference type="ARBA" id="ARBA00022618"/>
    </source>
</evidence>
<keyword evidence="9 14" id="KW-0539">Nucleus</keyword>
<evidence type="ECO:0000256" key="15">
    <source>
        <dbReference type="SAM" id="Coils"/>
    </source>
</evidence>
<comment type="subunit">
    <text evidence="13">Forms a heterodimer with SMC4. Component of the condensin complex, which contains the SMC2 and SMC4 heterodimer, and three non SMC subunits that probably regulate the complex: CAPH, CAPD2 and CAPG.</text>
</comment>
<dbReference type="SMART" id="SM00968">
    <property type="entry name" value="SMC_hinge"/>
    <property type="match status" value="1"/>
</dbReference>
<evidence type="ECO:0000256" key="6">
    <source>
        <dbReference type="ARBA" id="ARBA00022840"/>
    </source>
</evidence>
<evidence type="ECO:0000256" key="5">
    <source>
        <dbReference type="ARBA" id="ARBA00022776"/>
    </source>
</evidence>
<dbReference type="Proteomes" id="UP000054558">
    <property type="component" value="Unassembled WGS sequence"/>
</dbReference>
<dbReference type="GO" id="GO:0000280">
    <property type="term" value="P:nuclear division"/>
    <property type="evidence" value="ECO:0007669"/>
    <property type="project" value="UniProtKB-ARBA"/>
</dbReference>
<sequence length="1196" mass="132990">MYIEEVCIDGFKSYAQRTVVPNFDPKFNAITGLNGTGKSNILDSICFVLGITNLSQVRAANLQELVYKSGQAGVTKATVSIVWNNTDKSKSPVSYEQYDSITVSRQIVIGGRNKYLINGRVAQPSQVQNLFHSVQLNVNNPHFLIMQGRITKVLNMKPIEILSMLEEAAGTRMYEVKKEGALKTLEKKQGKLDEIDTVLQNEVRPALENLRKERALYNVWQAGQSEVQRLKRLCVAHSFTMAEKTMTGAIDEVEELKQRLAEMSASAEALQAEIAQKAKDIAKLTEEKDKEMGQEVKKLQEQADDASKRLVKDTTNWTNKKELHDSEKESLKQLQMTIEETKRGVEERAAAMGAADADFAKAKARVEKVAEDLKALEQEQQGVLAGKSSGAEGERTFEQKLSDAKAGVQASGAEAQQAQLKIKHLDKELGSKRKLLAAKQKEASSMQKELENVLQAVAQCQARLDDLHFDENRVTELKSQQEQERGIVRDLKRRVNDLSAELSSLAFSFSDPERGFDRSRVKGMVAKLFTVNDPSAMTALEVAAGGKLFNVVVSDANTGKLVLDKGRLQRRVTIIPLDKIDGRKAPQHVQQAAAHVAGPEGARLALSLVGYEDELQNAMAFVFGNSFICRDYQTAEKVCYDRNIRSHTVSLEGETFNPAGTITGGSRPKTSKLQKLHELRLAEADLERHQNALTAIEAELATLAAGNAEYQRVKGELELKSHSLKLLQERSEKSESHQLAEAVAAMETDLTIAQDALVAARERQAALQAEATELEQKKADQGKEREARLQAIESSIKAAKKEHAAALKDLKSMEESVQQQAMEREAMHLEIAALQEQATAAQEQANKLEEQAAELEEKVAARKAEYEAAKGALDETKARIKECDAEISAQAKEQARLDRKLKDSNVEAKKLDHKVKRMEVDQKDSAKLVERLLKEEAWIASERQLFGKPGTDYDFEAIDIKEAKETYERKQAEQDSTGKKVNKKVTTMFDHAEAEYKALEEKKNIVEADKAKIRLVIDQLDEKKKEALRVTWHKVNRDFGSIFSTLLPGTTAKLEPPEGASFLDGLEVKVAFGGVWKQSLTELSGGQRSLLALSLILALLLFKPAPLYILDEVDAALDLSHTQNIGRMIKTHFPQSQFVVVSLKEGMFNNADVIFRTKFVDGVSAVTRTVPAKQREKEREHRPVPVTPARRQMLAA</sequence>
<keyword evidence="4" id="KW-0547">Nucleotide-binding</keyword>
<keyword evidence="7 15" id="KW-0175">Coiled coil</keyword>
<comment type="similarity">
    <text evidence="2">Belongs to the SMC family. SMC2 subfamily.</text>
</comment>
<keyword evidence="5" id="KW-0498">Mitosis</keyword>
<dbReference type="GO" id="GO:0000796">
    <property type="term" value="C:condensin complex"/>
    <property type="evidence" value="ECO:0007669"/>
    <property type="project" value="UniProtKB-ARBA"/>
</dbReference>
<dbReference type="CDD" id="cd03273">
    <property type="entry name" value="ABC_SMC2_euk"/>
    <property type="match status" value="1"/>
</dbReference>
<evidence type="ECO:0000259" key="17">
    <source>
        <dbReference type="SMART" id="SM00968"/>
    </source>
</evidence>
<dbReference type="GO" id="GO:0051321">
    <property type="term" value="P:meiotic cell cycle"/>
    <property type="evidence" value="ECO:0007669"/>
    <property type="project" value="UniProtKB-KW"/>
</dbReference>
<feature type="coiled-coil region" evidence="15">
    <location>
        <begin position="246"/>
        <end position="316"/>
    </location>
</feature>
<dbReference type="GO" id="GO:0098813">
    <property type="term" value="P:nuclear chromosome segregation"/>
    <property type="evidence" value="ECO:0007669"/>
    <property type="project" value="UniProtKB-ARBA"/>
</dbReference>
<protein>
    <recommendedName>
        <fullName evidence="14">Structural maintenance of chromosomes protein</fullName>
    </recommendedName>
</protein>
<keyword evidence="11" id="KW-0131">Cell cycle</keyword>
<dbReference type="InterPro" id="IPR036277">
    <property type="entry name" value="SMC_hinge_sf"/>
</dbReference>
<dbReference type="InterPro" id="IPR024704">
    <property type="entry name" value="SMC"/>
</dbReference>
<dbReference type="GO" id="GO:0051301">
    <property type="term" value="P:cell division"/>
    <property type="evidence" value="ECO:0007669"/>
    <property type="project" value="UniProtKB-KW"/>
</dbReference>
<feature type="coiled-coil region" evidence="15">
    <location>
        <begin position="750"/>
        <end position="921"/>
    </location>
</feature>
<dbReference type="Gene3D" id="3.30.70.1620">
    <property type="match status" value="1"/>
</dbReference>
<feature type="coiled-coil region" evidence="15">
    <location>
        <begin position="982"/>
        <end position="1009"/>
    </location>
</feature>
<reference evidence="18 19" key="1">
    <citation type="journal article" date="2014" name="Nat. Commun.">
        <title>Klebsormidium flaccidum genome reveals primary factors for plant terrestrial adaptation.</title>
        <authorList>
            <person name="Hori K."/>
            <person name="Maruyama F."/>
            <person name="Fujisawa T."/>
            <person name="Togashi T."/>
            <person name="Yamamoto N."/>
            <person name="Seo M."/>
            <person name="Sato S."/>
            <person name="Yamada T."/>
            <person name="Mori H."/>
            <person name="Tajima N."/>
            <person name="Moriyama T."/>
            <person name="Ikeuchi M."/>
            <person name="Watanabe M."/>
            <person name="Wada H."/>
            <person name="Kobayashi K."/>
            <person name="Saito M."/>
            <person name="Masuda T."/>
            <person name="Sasaki-Sekimoto Y."/>
            <person name="Mashiguchi K."/>
            <person name="Awai K."/>
            <person name="Shimojima M."/>
            <person name="Masuda S."/>
            <person name="Iwai M."/>
            <person name="Nobusawa T."/>
            <person name="Narise T."/>
            <person name="Kondo S."/>
            <person name="Saito H."/>
            <person name="Sato R."/>
            <person name="Murakawa M."/>
            <person name="Ihara Y."/>
            <person name="Oshima-Yamada Y."/>
            <person name="Ohtaka K."/>
            <person name="Satoh M."/>
            <person name="Sonobe K."/>
            <person name="Ishii M."/>
            <person name="Ohtani R."/>
            <person name="Kanamori-Sato M."/>
            <person name="Honoki R."/>
            <person name="Miyazaki D."/>
            <person name="Mochizuki H."/>
            <person name="Umetsu J."/>
            <person name="Higashi K."/>
            <person name="Shibata D."/>
            <person name="Kamiya Y."/>
            <person name="Sato N."/>
            <person name="Nakamura Y."/>
            <person name="Tabata S."/>
            <person name="Ida S."/>
            <person name="Kurokawa K."/>
            <person name="Ohta H."/>
        </authorList>
    </citation>
    <scope>NUCLEOTIDE SEQUENCE [LARGE SCALE GENOMIC DNA]</scope>
    <source>
        <strain evidence="18 19">NIES-2285</strain>
    </source>
</reference>
<evidence type="ECO:0000256" key="10">
    <source>
        <dbReference type="ARBA" id="ARBA00023254"/>
    </source>
</evidence>
<dbReference type="Gene3D" id="3.40.50.300">
    <property type="entry name" value="P-loop containing nucleotide triphosphate hydrolases"/>
    <property type="match status" value="2"/>
</dbReference>
<evidence type="ECO:0000256" key="1">
    <source>
        <dbReference type="ARBA" id="ARBA00004123"/>
    </source>
</evidence>
<evidence type="ECO:0000256" key="13">
    <source>
        <dbReference type="ARBA" id="ARBA00062012"/>
    </source>
</evidence>
<dbReference type="PIRSF" id="PIRSF005719">
    <property type="entry name" value="SMC"/>
    <property type="match status" value="1"/>
</dbReference>
<evidence type="ECO:0000313" key="18">
    <source>
        <dbReference type="EMBL" id="GAQ77620.1"/>
    </source>
</evidence>
<dbReference type="InterPro" id="IPR003395">
    <property type="entry name" value="RecF/RecN/SMC_N"/>
</dbReference>
<evidence type="ECO:0000256" key="16">
    <source>
        <dbReference type="SAM" id="MobiDB-lite"/>
    </source>
</evidence>
<feature type="coiled-coil region" evidence="15">
    <location>
        <begin position="436"/>
        <end position="463"/>
    </location>
</feature>
<dbReference type="GO" id="GO:0030261">
    <property type="term" value="P:chromosome condensation"/>
    <property type="evidence" value="ECO:0007669"/>
    <property type="project" value="UniProtKB-KW"/>
</dbReference>
<dbReference type="InterPro" id="IPR010935">
    <property type="entry name" value="SMC_hinge"/>
</dbReference>
<dbReference type="SUPFAM" id="SSF52540">
    <property type="entry name" value="P-loop containing nucleoside triphosphate hydrolases"/>
    <property type="match status" value="1"/>
</dbReference>
<keyword evidence="8" id="KW-0226">DNA condensation</keyword>
<gene>
    <name evidence="18" type="ORF">KFL_000010690</name>
</gene>
<name>A0A0U9HHM3_KLENI</name>
<dbReference type="FunFam" id="1.20.1060.20:FF:000005">
    <property type="entry name" value="Structural maintenance of chromosomes 2"/>
    <property type="match status" value="1"/>
</dbReference>
<proteinExistence type="inferred from homology"/>
<keyword evidence="10" id="KW-0469">Meiosis</keyword>
<feature type="domain" description="SMC hinge" evidence="17">
    <location>
        <begin position="519"/>
        <end position="639"/>
    </location>
</feature>
<dbReference type="SUPFAM" id="SSF75553">
    <property type="entry name" value="Smc hinge domain"/>
    <property type="match status" value="1"/>
</dbReference>
<dbReference type="Pfam" id="PF02463">
    <property type="entry name" value="SMC_N"/>
    <property type="match status" value="1"/>
</dbReference>
<comment type="function">
    <text evidence="12">Central component of the condensin complex, a complex required for conversion of interphase chromatin into mitotic-like condense chromosomes. The condensin complex probably introduces positive supercoils into relaxed DNA in the presence of type I topoisomerases and converts nicked DNA into positive knotted forms in the presence of type II topoisomerases. Also involved in chromosome segregation in meiosis.</text>
</comment>
<feature type="compositionally biased region" description="Basic and acidic residues" evidence="16">
    <location>
        <begin position="1173"/>
        <end position="1183"/>
    </location>
</feature>
<dbReference type="Gene3D" id="1.20.1060.20">
    <property type="match status" value="1"/>
</dbReference>
<keyword evidence="6" id="KW-0067">ATP-binding</keyword>
<dbReference type="AlphaFoldDB" id="A0A0U9HHM3"/>
<evidence type="ECO:0000256" key="8">
    <source>
        <dbReference type="ARBA" id="ARBA00023067"/>
    </source>
</evidence>
<evidence type="ECO:0000256" key="14">
    <source>
        <dbReference type="PIRNR" id="PIRNR005719"/>
    </source>
</evidence>
<accession>A0A0U9HHM3</accession>
<dbReference type="OMA" id="THNKIAM"/>
<dbReference type="GO" id="GO:0031981">
    <property type="term" value="C:nuclear lumen"/>
    <property type="evidence" value="ECO:0007669"/>
    <property type="project" value="UniProtKB-ARBA"/>
</dbReference>
<organism evidence="18 19">
    <name type="scientific">Klebsormidium nitens</name>
    <name type="common">Green alga</name>
    <name type="synonym">Ulothrix nitens</name>
    <dbReference type="NCBI Taxonomy" id="105231"/>
    <lineage>
        <taxon>Eukaryota</taxon>
        <taxon>Viridiplantae</taxon>
        <taxon>Streptophyta</taxon>
        <taxon>Klebsormidiophyceae</taxon>
        <taxon>Klebsormidiales</taxon>
        <taxon>Klebsormidiaceae</taxon>
        <taxon>Klebsormidium</taxon>
    </lineage>
</organism>
<dbReference type="STRING" id="105231.A0A0U9HHM3"/>
<keyword evidence="19" id="KW-1185">Reference proteome</keyword>
<dbReference type="InterPro" id="IPR027120">
    <property type="entry name" value="Smc2_ABC"/>
</dbReference>
<keyword evidence="3" id="KW-0132">Cell division</keyword>
<evidence type="ECO:0000256" key="4">
    <source>
        <dbReference type="ARBA" id="ARBA00022741"/>
    </source>
</evidence>
<evidence type="ECO:0000256" key="12">
    <source>
        <dbReference type="ARBA" id="ARBA00058390"/>
    </source>
</evidence>
<evidence type="ECO:0000256" key="2">
    <source>
        <dbReference type="ARBA" id="ARBA00005231"/>
    </source>
</evidence>
<dbReference type="GO" id="GO:0005524">
    <property type="term" value="F:ATP binding"/>
    <property type="evidence" value="ECO:0007669"/>
    <property type="project" value="UniProtKB-KW"/>
</dbReference>
<dbReference type="InterPro" id="IPR027417">
    <property type="entry name" value="P-loop_NTPase"/>
</dbReference>
<dbReference type="PANTHER" id="PTHR43977">
    <property type="entry name" value="STRUCTURAL MAINTENANCE OF CHROMOSOMES PROTEIN 3"/>
    <property type="match status" value="1"/>
</dbReference>